<organism evidence="12">
    <name type="scientific">Caldilineaceae bacterium SB0661_bin_32</name>
    <dbReference type="NCBI Taxonomy" id="2605255"/>
    <lineage>
        <taxon>Bacteria</taxon>
        <taxon>Bacillati</taxon>
        <taxon>Chloroflexota</taxon>
        <taxon>Caldilineae</taxon>
        <taxon>Caldilineales</taxon>
        <taxon>Caldilineaceae</taxon>
    </lineage>
</organism>
<dbReference type="PROSITE" id="PS50893">
    <property type="entry name" value="ABC_TRANSPORTER_2"/>
    <property type="match status" value="1"/>
</dbReference>
<feature type="domain" description="ABC transporter" evidence="10">
    <location>
        <begin position="347"/>
        <end position="580"/>
    </location>
</feature>
<evidence type="ECO:0000259" key="11">
    <source>
        <dbReference type="PROSITE" id="PS50929"/>
    </source>
</evidence>
<name>A0A6B1DEE5_9CHLR</name>
<evidence type="ECO:0000256" key="5">
    <source>
        <dbReference type="ARBA" id="ARBA00022741"/>
    </source>
</evidence>
<dbReference type="PANTHER" id="PTHR24221">
    <property type="entry name" value="ATP-BINDING CASSETTE SUB-FAMILY B"/>
    <property type="match status" value="1"/>
</dbReference>
<evidence type="ECO:0000256" key="2">
    <source>
        <dbReference type="ARBA" id="ARBA00022448"/>
    </source>
</evidence>
<protein>
    <submittedName>
        <fullName evidence="12">ABC transporter ATP-binding protein</fullName>
    </submittedName>
</protein>
<dbReference type="InterPro" id="IPR027417">
    <property type="entry name" value="P-loop_NTPase"/>
</dbReference>
<dbReference type="PROSITE" id="PS00211">
    <property type="entry name" value="ABC_TRANSPORTER_1"/>
    <property type="match status" value="1"/>
</dbReference>
<dbReference type="AlphaFoldDB" id="A0A6B1DEE5"/>
<dbReference type="InterPro" id="IPR003593">
    <property type="entry name" value="AAA+_ATPase"/>
</dbReference>
<evidence type="ECO:0000256" key="8">
    <source>
        <dbReference type="ARBA" id="ARBA00023136"/>
    </source>
</evidence>
<evidence type="ECO:0000259" key="10">
    <source>
        <dbReference type="PROSITE" id="PS50893"/>
    </source>
</evidence>
<feature type="transmembrane region" description="Helical" evidence="9">
    <location>
        <begin position="253"/>
        <end position="280"/>
    </location>
</feature>
<comment type="subcellular location">
    <subcellularLocation>
        <location evidence="1">Cell membrane</location>
        <topology evidence="1">Multi-pass membrane protein</topology>
    </subcellularLocation>
</comment>
<dbReference type="PANTHER" id="PTHR24221:SF397">
    <property type="entry name" value="ABC TRANSPORTER, ATP-BINDING TRANSMEMBRANE PROTEIN"/>
    <property type="match status" value="1"/>
</dbReference>
<feature type="transmembrane region" description="Helical" evidence="9">
    <location>
        <begin position="148"/>
        <end position="168"/>
    </location>
</feature>
<dbReference type="SUPFAM" id="SSF90123">
    <property type="entry name" value="ABC transporter transmembrane region"/>
    <property type="match status" value="1"/>
</dbReference>
<feature type="transmembrane region" description="Helical" evidence="9">
    <location>
        <begin position="68"/>
        <end position="89"/>
    </location>
</feature>
<dbReference type="InterPro" id="IPR017871">
    <property type="entry name" value="ABC_transporter-like_CS"/>
</dbReference>
<evidence type="ECO:0000256" key="4">
    <source>
        <dbReference type="ARBA" id="ARBA00022692"/>
    </source>
</evidence>
<dbReference type="SUPFAM" id="SSF52540">
    <property type="entry name" value="P-loop containing nucleoside triphosphate hydrolases"/>
    <property type="match status" value="1"/>
</dbReference>
<proteinExistence type="predicted"/>
<sequence length="600" mass="65555">MTQETLRSTQPFYIGPVRTAWRLLGRRGRDLKMSIALRFLQAMCAGIPVVFFVWVVDHLREGTLTTTHAWIATGVTVVAICVQFGIWYASNYYGWIGTFLAVGDARASTLGHVQRLPLGTLRSRSTGDVTANFTSDFEMVTQYVSEGIPALFGALGLPIFVVLAMTFIDAPLAAAVTLSLFAAGPLFIWVNNRFKALALVRGDRLAESSGRMLEYVQGITVARAFNRTNDRLSHYTRAVAAIRQINNRLVVRLLPLGVLTVGVVQLGVPLVIAITAYRWFGGAIDAGIVLIFLVLILRVYGPIVALAGQFEMLRLGDAALERIGRIMDLEAQAAPETLRAEPQGHDVEFEQVEFGYESTPILRDISFVARAGTTTAIVGPSGAGKSTILNLVSRFWDVDEGAVRIGGVDVRELTHQQLFEHITVVFQDVYLFRATVRENIAFGRPDATDAEIEKAARAAQAHEFIAELPQGYDTVVGEGGATLSGGERQRLSIARAVLKDSPIVLLDEPTSSLDALNDRAVRAALVNLLRNKTVLIVAHRLPTIQAADQILVVDSGQLVQRGIHEELMEQEDGRYYQLWLDRQRASGWRLGAHAAAGAGA</sequence>
<dbReference type="EMBL" id="VXMH01000117">
    <property type="protein sequence ID" value="MYC97427.1"/>
    <property type="molecule type" value="Genomic_DNA"/>
</dbReference>
<reference evidence="12" key="1">
    <citation type="submission" date="2019-09" db="EMBL/GenBank/DDBJ databases">
        <title>Characterisation of the sponge microbiome using genome-centric metagenomics.</title>
        <authorList>
            <person name="Engelberts J.P."/>
            <person name="Robbins S.J."/>
            <person name="De Goeij J.M."/>
            <person name="Aranda M."/>
            <person name="Bell S.C."/>
            <person name="Webster N.S."/>
        </authorList>
    </citation>
    <scope>NUCLEOTIDE SEQUENCE</scope>
    <source>
        <strain evidence="12">SB0661_bin_32</strain>
    </source>
</reference>
<dbReference type="Pfam" id="PF00664">
    <property type="entry name" value="ABC_membrane"/>
    <property type="match status" value="1"/>
</dbReference>
<evidence type="ECO:0000256" key="6">
    <source>
        <dbReference type="ARBA" id="ARBA00022840"/>
    </source>
</evidence>
<dbReference type="GO" id="GO:0034040">
    <property type="term" value="F:ATPase-coupled lipid transmembrane transporter activity"/>
    <property type="evidence" value="ECO:0007669"/>
    <property type="project" value="TreeGrafter"/>
</dbReference>
<dbReference type="GO" id="GO:0005886">
    <property type="term" value="C:plasma membrane"/>
    <property type="evidence" value="ECO:0007669"/>
    <property type="project" value="UniProtKB-SubCell"/>
</dbReference>
<dbReference type="Gene3D" id="1.20.1560.10">
    <property type="entry name" value="ABC transporter type 1, transmembrane domain"/>
    <property type="match status" value="1"/>
</dbReference>
<keyword evidence="3" id="KW-1003">Cell membrane</keyword>
<evidence type="ECO:0000256" key="9">
    <source>
        <dbReference type="SAM" id="Phobius"/>
    </source>
</evidence>
<dbReference type="PROSITE" id="PS50929">
    <property type="entry name" value="ABC_TM1F"/>
    <property type="match status" value="1"/>
</dbReference>
<evidence type="ECO:0000256" key="7">
    <source>
        <dbReference type="ARBA" id="ARBA00022989"/>
    </source>
</evidence>
<evidence type="ECO:0000313" key="12">
    <source>
        <dbReference type="EMBL" id="MYC97427.1"/>
    </source>
</evidence>
<dbReference type="SMART" id="SM00382">
    <property type="entry name" value="AAA"/>
    <property type="match status" value="1"/>
</dbReference>
<keyword evidence="4 9" id="KW-0812">Transmembrane</keyword>
<dbReference type="GO" id="GO:0005524">
    <property type="term" value="F:ATP binding"/>
    <property type="evidence" value="ECO:0007669"/>
    <property type="project" value="UniProtKB-KW"/>
</dbReference>
<dbReference type="Pfam" id="PF00005">
    <property type="entry name" value="ABC_tran"/>
    <property type="match status" value="1"/>
</dbReference>
<evidence type="ECO:0000256" key="1">
    <source>
        <dbReference type="ARBA" id="ARBA00004651"/>
    </source>
</evidence>
<keyword evidence="7 9" id="KW-1133">Transmembrane helix</keyword>
<dbReference type="InterPro" id="IPR036640">
    <property type="entry name" value="ABC1_TM_sf"/>
</dbReference>
<dbReference type="FunFam" id="3.40.50.300:FF:000221">
    <property type="entry name" value="Multidrug ABC transporter ATP-binding protein"/>
    <property type="match status" value="1"/>
</dbReference>
<dbReference type="GO" id="GO:0016887">
    <property type="term" value="F:ATP hydrolysis activity"/>
    <property type="evidence" value="ECO:0007669"/>
    <property type="project" value="InterPro"/>
</dbReference>
<feature type="domain" description="ABC transmembrane type-1" evidence="11">
    <location>
        <begin position="34"/>
        <end position="315"/>
    </location>
</feature>
<feature type="transmembrane region" description="Helical" evidence="9">
    <location>
        <begin position="174"/>
        <end position="191"/>
    </location>
</feature>
<keyword evidence="2" id="KW-0813">Transport</keyword>
<gene>
    <name evidence="12" type="ORF">F4X14_20940</name>
</gene>
<keyword evidence="5" id="KW-0547">Nucleotide-binding</keyword>
<accession>A0A6B1DEE5</accession>
<keyword evidence="8 9" id="KW-0472">Membrane</keyword>
<dbReference type="GO" id="GO:0140359">
    <property type="term" value="F:ABC-type transporter activity"/>
    <property type="evidence" value="ECO:0007669"/>
    <property type="project" value="InterPro"/>
</dbReference>
<keyword evidence="6 12" id="KW-0067">ATP-binding</keyword>
<dbReference type="CDD" id="cd07346">
    <property type="entry name" value="ABC_6TM_exporters"/>
    <property type="match status" value="1"/>
</dbReference>
<dbReference type="InterPro" id="IPR011527">
    <property type="entry name" value="ABC1_TM_dom"/>
</dbReference>
<evidence type="ECO:0000256" key="3">
    <source>
        <dbReference type="ARBA" id="ARBA00022475"/>
    </source>
</evidence>
<feature type="transmembrane region" description="Helical" evidence="9">
    <location>
        <begin position="35"/>
        <end position="56"/>
    </location>
</feature>
<dbReference type="InterPro" id="IPR039421">
    <property type="entry name" value="Type_1_exporter"/>
</dbReference>
<dbReference type="Gene3D" id="3.40.50.300">
    <property type="entry name" value="P-loop containing nucleotide triphosphate hydrolases"/>
    <property type="match status" value="1"/>
</dbReference>
<comment type="caution">
    <text evidence="12">The sequence shown here is derived from an EMBL/GenBank/DDBJ whole genome shotgun (WGS) entry which is preliminary data.</text>
</comment>
<feature type="transmembrane region" description="Helical" evidence="9">
    <location>
        <begin position="286"/>
        <end position="307"/>
    </location>
</feature>
<dbReference type="InterPro" id="IPR003439">
    <property type="entry name" value="ABC_transporter-like_ATP-bd"/>
</dbReference>